<name>A0ACC3A6E5_9EURO</name>
<protein>
    <submittedName>
        <fullName evidence="1">Uncharacterized protein</fullName>
    </submittedName>
</protein>
<gene>
    <name evidence="1" type="ORF">H2198_005272</name>
</gene>
<dbReference type="EMBL" id="JAPDRQ010000085">
    <property type="protein sequence ID" value="KAJ9656019.1"/>
    <property type="molecule type" value="Genomic_DNA"/>
</dbReference>
<reference evidence="1" key="1">
    <citation type="submission" date="2022-10" db="EMBL/GenBank/DDBJ databases">
        <title>Culturing micro-colonial fungi from biological soil crusts in the Mojave desert and describing Neophaeococcomyces mojavensis, and introducing the new genera and species Taxawa tesnikishii.</title>
        <authorList>
            <person name="Kurbessoian T."/>
            <person name="Stajich J.E."/>
        </authorList>
    </citation>
    <scope>NUCLEOTIDE SEQUENCE</scope>
    <source>
        <strain evidence="1">JES_112</strain>
    </source>
</reference>
<keyword evidence="2" id="KW-1185">Reference proteome</keyword>
<evidence type="ECO:0000313" key="2">
    <source>
        <dbReference type="Proteomes" id="UP001172386"/>
    </source>
</evidence>
<accession>A0ACC3A6E5</accession>
<proteinExistence type="predicted"/>
<organism evidence="1 2">
    <name type="scientific">Neophaeococcomyces mojaviensis</name>
    <dbReference type="NCBI Taxonomy" id="3383035"/>
    <lineage>
        <taxon>Eukaryota</taxon>
        <taxon>Fungi</taxon>
        <taxon>Dikarya</taxon>
        <taxon>Ascomycota</taxon>
        <taxon>Pezizomycotina</taxon>
        <taxon>Eurotiomycetes</taxon>
        <taxon>Chaetothyriomycetidae</taxon>
        <taxon>Chaetothyriales</taxon>
        <taxon>Chaetothyriales incertae sedis</taxon>
        <taxon>Neophaeococcomyces</taxon>
    </lineage>
</organism>
<sequence>MAGIRISSPLTQMTKERVTATLPEIQRAHLMKGGWEVWAQVELAMAFEDRIKHDGGHTTEVERELQVYEGSADKAVLSFTTDRNQNNEFSTVIELKCERNNAVSARGKRTENAENPESTLQQDRGMSHGHHSHRGNSGKDSRLE</sequence>
<comment type="caution">
    <text evidence="1">The sequence shown here is derived from an EMBL/GenBank/DDBJ whole genome shotgun (WGS) entry which is preliminary data.</text>
</comment>
<dbReference type="Proteomes" id="UP001172386">
    <property type="component" value="Unassembled WGS sequence"/>
</dbReference>
<evidence type="ECO:0000313" key="1">
    <source>
        <dbReference type="EMBL" id="KAJ9656019.1"/>
    </source>
</evidence>